<dbReference type="PANTHER" id="PTHR47926:SF459">
    <property type="entry name" value="PENTATRICOPEPTIDE REPEAT-CONTAINING PROTEIN"/>
    <property type="match status" value="1"/>
</dbReference>
<evidence type="ECO:0000313" key="5">
    <source>
        <dbReference type="RefSeq" id="XP_010930171.1"/>
    </source>
</evidence>
<sequence>MRVAASTHPLKSALLSLLDEPIAIKSFNQIHALLLTSGFYKDSLVLAKFADLLALSTHPSSAYKVLRQIHHHPIPFVFNSLISGYARIKAPRSAFLLFKHLVGNGAPLDKHTIPAVLKSCTKFSGTGEARQLHGVAIKMGFLCDLYVQNTLVHVYGTCGGHVDAGDLFEEMPVRDVVSWTALISAYVKGGFFIRALELFALMDVEPNMATLVCVLVACGRLGNVNTGKGIHGLILKHEGEFGVVVGNALLDMYVKCECLDEARRIFEELPERDIVSWTSIISGLVQCKQPKDAIEMFHEMRASGLEPDKVTLSSVLSACASLGLLDSGKWVHEYIERRGIEWDVHIGTAMVDMYAKCGFLEMAMHTFEKMPHRNVSSWNALLGGLAINGCGKEALQHFDRMVRNGVNPNEVTFIAILSACSHSGLVEEGRHHFKSMTEIYNLAPRVEHYGCMINLLCRAGLIAEAHELVRSMSMKADVLIWGAMLSACKAHGNVELSQQILGHLLELDPSDSGVYVLLSNIYATSDRWGDVTRVRKLMREKGMKKEPGASVIDVNGKAHEFVVGESNHPKSDEICLVLYSLAKQAQLDGLLSCGLIIQ</sequence>
<comment type="similarity">
    <text evidence="2">Belongs to the PPR family. PCMP-E subfamily.</text>
</comment>
<dbReference type="FunFam" id="1.25.40.10:FF:000344">
    <property type="entry name" value="Pentatricopeptide repeat-containing protein"/>
    <property type="match status" value="1"/>
</dbReference>
<dbReference type="Pfam" id="PF12854">
    <property type="entry name" value="PPR_1"/>
    <property type="match status" value="1"/>
</dbReference>
<dbReference type="InterPro" id="IPR046960">
    <property type="entry name" value="PPR_At4g14850-like_plant"/>
</dbReference>
<dbReference type="InterPro" id="IPR046848">
    <property type="entry name" value="E_motif"/>
</dbReference>
<dbReference type="GO" id="GO:0003723">
    <property type="term" value="F:RNA binding"/>
    <property type="evidence" value="ECO:0007669"/>
    <property type="project" value="InterPro"/>
</dbReference>
<dbReference type="NCBIfam" id="TIGR00756">
    <property type="entry name" value="PPR"/>
    <property type="match status" value="4"/>
</dbReference>
<dbReference type="GO" id="GO:0009451">
    <property type="term" value="P:RNA modification"/>
    <property type="evidence" value="ECO:0007669"/>
    <property type="project" value="InterPro"/>
</dbReference>
<name>A0A6I9RPC9_ELAGV</name>
<dbReference type="FunFam" id="1.25.40.10:FF:000280">
    <property type="entry name" value="Pentatricopeptide repeat-containing protein"/>
    <property type="match status" value="1"/>
</dbReference>
<feature type="repeat" description="PPR" evidence="3">
    <location>
        <begin position="273"/>
        <end position="307"/>
    </location>
</feature>
<dbReference type="RefSeq" id="XP_073099208.1">
    <property type="nucleotide sequence ID" value="XM_073243107.1"/>
</dbReference>
<keyword evidence="1" id="KW-0677">Repeat</keyword>
<dbReference type="AlphaFoldDB" id="A0A6I9RPC9"/>
<dbReference type="OrthoDB" id="1908712at2759"/>
<feature type="repeat" description="PPR" evidence="3">
    <location>
        <begin position="374"/>
        <end position="408"/>
    </location>
</feature>
<feature type="repeat" description="PPR" evidence="3">
    <location>
        <begin position="175"/>
        <end position="205"/>
    </location>
</feature>
<dbReference type="Pfam" id="PF13041">
    <property type="entry name" value="PPR_2"/>
    <property type="match status" value="2"/>
</dbReference>
<evidence type="ECO:0000256" key="2">
    <source>
        <dbReference type="ARBA" id="ARBA00061659"/>
    </source>
</evidence>
<evidence type="ECO:0000313" key="4">
    <source>
        <dbReference type="Proteomes" id="UP000504607"/>
    </source>
</evidence>
<feature type="repeat" description="PPR" evidence="3">
    <location>
        <begin position="308"/>
        <end position="342"/>
    </location>
</feature>
<dbReference type="PROSITE" id="PS51375">
    <property type="entry name" value="PPR"/>
    <property type="match status" value="4"/>
</dbReference>
<organism evidence="4 5">
    <name type="scientific">Elaeis guineensis var. tenera</name>
    <name type="common">Oil palm</name>
    <dbReference type="NCBI Taxonomy" id="51953"/>
    <lineage>
        <taxon>Eukaryota</taxon>
        <taxon>Viridiplantae</taxon>
        <taxon>Streptophyta</taxon>
        <taxon>Embryophyta</taxon>
        <taxon>Tracheophyta</taxon>
        <taxon>Spermatophyta</taxon>
        <taxon>Magnoliopsida</taxon>
        <taxon>Liliopsida</taxon>
        <taxon>Arecaceae</taxon>
        <taxon>Arecoideae</taxon>
        <taxon>Cocoseae</taxon>
        <taxon>Elaeidinae</taxon>
        <taxon>Elaeis</taxon>
    </lineage>
</organism>
<dbReference type="FunFam" id="1.25.40.10:FF:000031">
    <property type="entry name" value="Pentatricopeptide repeat-containing protein mitochondrial"/>
    <property type="match status" value="1"/>
</dbReference>
<dbReference type="Pfam" id="PF01535">
    <property type="entry name" value="PPR"/>
    <property type="match status" value="3"/>
</dbReference>
<dbReference type="InterPro" id="IPR002885">
    <property type="entry name" value="PPR_rpt"/>
</dbReference>
<evidence type="ECO:0000256" key="3">
    <source>
        <dbReference type="PROSITE-ProRule" id="PRU00708"/>
    </source>
</evidence>
<dbReference type="GeneID" id="105051423"/>
<dbReference type="Gene3D" id="1.25.40.10">
    <property type="entry name" value="Tetratricopeptide repeat domain"/>
    <property type="match status" value="4"/>
</dbReference>
<dbReference type="InParanoid" id="A0A6I9RPC9"/>
<dbReference type="Pfam" id="PF20431">
    <property type="entry name" value="E_motif"/>
    <property type="match status" value="1"/>
</dbReference>
<evidence type="ECO:0000256" key="1">
    <source>
        <dbReference type="ARBA" id="ARBA00022737"/>
    </source>
</evidence>
<dbReference type="InterPro" id="IPR011990">
    <property type="entry name" value="TPR-like_helical_dom_sf"/>
</dbReference>
<protein>
    <submittedName>
        <fullName evidence="5">Pentatricopeptide repeat-containing protein At4g38010</fullName>
    </submittedName>
</protein>
<reference evidence="5" key="1">
    <citation type="submission" date="2025-08" db="UniProtKB">
        <authorList>
            <consortium name="RefSeq"/>
        </authorList>
    </citation>
    <scope>IDENTIFICATION</scope>
</reference>
<accession>A0A6I9RPC9</accession>
<dbReference type="RefSeq" id="XP_073099209.1">
    <property type="nucleotide sequence ID" value="XM_073243108.1"/>
</dbReference>
<proteinExistence type="inferred from homology"/>
<gene>
    <name evidence="5" type="primary">LOC105051423</name>
</gene>
<dbReference type="RefSeq" id="XP_073099207.1">
    <property type="nucleotide sequence ID" value="XM_073243106.1"/>
</dbReference>
<dbReference type="FunFam" id="1.25.40.10:FF:000073">
    <property type="entry name" value="Pentatricopeptide repeat-containing protein chloroplastic"/>
    <property type="match status" value="1"/>
</dbReference>
<dbReference type="RefSeq" id="XP_010930171.1">
    <property type="nucleotide sequence ID" value="XM_010931869.3"/>
</dbReference>
<dbReference type="PANTHER" id="PTHR47926">
    <property type="entry name" value="PENTATRICOPEPTIDE REPEAT-CONTAINING PROTEIN"/>
    <property type="match status" value="1"/>
</dbReference>
<keyword evidence="4" id="KW-1185">Reference proteome</keyword>
<dbReference type="Proteomes" id="UP000504607">
    <property type="component" value="Chromosome 9"/>
</dbReference>